<dbReference type="GO" id="GO:0043527">
    <property type="term" value="C:tRNA methyltransferase complex"/>
    <property type="evidence" value="ECO:0007669"/>
    <property type="project" value="TreeGrafter"/>
</dbReference>
<evidence type="ECO:0000256" key="5">
    <source>
        <dbReference type="ARBA" id="ARBA00022691"/>
    </source>
</evidence>
<dbReference type="UniPathway" id="UPA00989"/>
<feature type="binding site" evidence="7">
    <location>
        <position position="133"/>
    </location>
    <ligand>
        <name>substrate</name>
    </ligand>
</feature>
<dbReference type="Pfam" id="PF09851">
    <property type="entry name" value="SHOCT"/>
    <property type="match status" value="1"/>
</dbReference>
<organism evidence="11 12">
    <name type="scientific">Stackebrandtia albiflava</name>
    <dbReference type="NCBI Taxonomy" id="406432"/>
    <lineage>
        <taxon>Bacteria</taxon>
        <taxon>Bacillati</taxon>
        <taxon>Actinomycetota</taxon>
        <taxon>Actinomycetes</taxon>
        <taxon>Glycomycetales</taxon>
        <taxon>Glycomycetaceae</taxon>
        <taxon>Stackebrandtia</taxon>
    </lineage>
</organism>
<evidence type="ECO:0000313" key="12">
    <source>
        <dbReference type="Proteomes" id="UP000321617"/>
    </source>
</evidence>
<feature type="binding site" evidence="7">
    <location>
        <position position="54"/>
    </location>
    <ligand>
        <name>S-adenosyl-L-methionine</name>
        <dbReference type="ChEBI" id="CHEBI:59789"/>
    </ligand>
</feature>
<keyword evidence="9" id="KW-0812">Transmembrane</keyword>
<keyword evidence="3 7" id="KW-0489">Methyltransferase</keyword>
<comment type="similarity">
    <text evidence="7">Belongs to the class I-like SAM-binding methyltransferase superfamily. TrmB family.</text>
</comment>
<name>A0A562V1N2_9ACTN</name>
<feature type="transmembrane region" description="Helical" evidence="9">
    <location>
        <begin position="322"/>
        <end position="339"/>
    </location>
</feature>
<keyword evidence="9" id="KW-0472">Membrane</keyword>
<dbReference type="Gene3D" id="3.40.50.150">
    <property type="entry name" value="Vaccinia Virus protein VP39"/>
    <property type="match status" value="1"/>
</dbReference>
<dbReference type="InterPro" id="IPR003358">
    <property type="entry name" value="tRNA_(Gua-N-7)_MeTrfase_Trmb"/>
</dbReference>
<feature type="binding site" evidence="7">
    <location>
        <position position="106"/>
    </location>
    <ligand>
        <name>S-adenosyl-L-methionine</name>
        <dbReference type="ChEBI" id="CHEBI:59789"/>
    </ligand>
</feature>
<keyword evidence="5 7" id="KW-0949">S-adenosyl-L-methionine</keyword>
<feature type="transmembrane region" description="Helical" evidence="9">
    <location>
        <begin position="351"/>
        <end position="375"/>
    </location>
</feature>
<comment type="pathway">
    <text evidence="7">tRNA modification; N(7)-methylguanine-tRNA biosynthesis.</text>
</comment>
<comment type="caution">
    <text evidence="7">Lacks conserved residue(s) required for the propagation of feature annotation.</text>
</comment>
<dbReference type="NCBIfam" id="TIGR00091">
    <property type="entry name" value="tRNA (guanosine(46)-N7)-methyltransferase TrmB"/>
    <property type="match status" value="1"/>
</dbReference>
<keyword evidence="9" id="KW-1133">Transmembrane helix</keyword>
<feature type="transmembrane region" description="Helical" evidence="9">
    <location>
        <begin position="248"/>
        <end position="268"/>
    </location>
</feature>
<dbReference type="HAMAP" id="MF_01057">
    <property type="entry name" value="tRNA_methyltr_TrmB"/>
    <property type="match status" value="1"/>
</dbReference>
<dbReference type="Proteomes" id="UP000321617">
    <property type="component" value="Unassembled WGS sequence"/>
</dbReference>
<feature type="binding site" evidence="7">
    <location>
        <position position="79"/>
    </location>
    <ligand>
        <name>S-adenosyl-L-methionine</name>
        <dbReference type="ChEBI" id="CHEBI:59789"/>
    </ligand>
</feature>
<evidence type="ECO:0000256" key="7">
    <source>
        <dbReference type="HAMAP-Rule" id="MF_01057"/>
    </source>
</evidence>
<dbReference type="Pfam" id="PF02390">
    <property type="entry name" value="Methyltransf_4"/>
    <property type="match status" value="1"/>
</dbReference>
<keyword evidence="12" id="KW-1185">Reference proteome</keyword>
<protein>
    <recommendedName>
        <fullName evidence="7">tRNA (guanine-N(7)-)-methyltransferase</fullName>
        <ecNumber evidence="7">2.1.1.33</ecNumber>
    </recommendedName>
    <alternativeName>
        <fullName evidence="7">tRNA (guanine(46)-N(7))-methyltransferase</fullName>
    </alternativeName>
    <alternativeName>
        <fullName evidence="7">tRNA(m7G46)-methyltransferase</fullName>
    </alternativeName>
</protein>
<evidence type="ECO:0000256" key="2">
    <source>
        <dbReference type="ARBA" id="ARBA00003015"/>
    </source>
</evidence>
<dbReference type="EMBL" id="VLLL01000006">
    <property type="protein sequence ID" value="TWJ11830.1"/>
    <property type="molecule type" value="Genomic_DNA"/>
</dbReference>
<proteinExistence type="inferred from homology"/>
<dbReference type="GO" id="GO:0008176">
    <property type="term" value="F:tRNA (guanine(46)-N7)-methyltransferase activity"/>
    <property type="evidence" value="ECO:0007669"/>
    <property type="project" value="UniProtKB-UniRule"/>
</dbReference>
<feature type="transmembrane region" description="Helical" evidence="9">
    <location>
        <begin position="295"/>
        <end position="315"/>
    </location>
</feature>
<evidence type="ECO:0000259" key="10">
    <source>
        <dbReference type="Pfam" id="PF09851"/>
    </source>
</evidence>
<feature type="binding site" evidence="7">
    <location>
        <position position="165"/>
    </location>
    <ligand>
        <name>substrate</name>
    </ligand>
</feature>
<dbReference type="PANTHER" id="PTHR23417:SF14">
    <property type="entry name" value="PENTACOTRIPEPTIDE-REPEAT REGION OF PRORP DOMAIN-CONTAINING PROTEIN"/>
    <property type="match status" value="1"/>
</dbReference>
<reference evidence="11 12" key="1">
    <citation type="journal article" date="2013" name="Stand. Genomic Sci.">
        <title>Genomic Encyclopedia of Type Strains, Phase I: The one thousand microbial genomes (KMG-I) project.</title>
        <authorList>
            <person name="Kyrpides N.C."/>
            <person name="Woyke T."/>
            <person name="Eisen J.A."/>
            <person name="Garrity G."/>
            <person name="Lilburn T.G."/>
            <person name="Beck B.J."/>
            <person name="Whitman W.B."/>
            <person name="Hugenholtz P."/>
            <person name="Klenk H.P."/>
        </authorList>
    </citation>
    <scope>NUCLEOTIDE SEQUENCE [LARGE SCALE GENOMIC DNA]</scope>
    <source>
        <strain evidence="11 12">DSM 45044</strain>
    </source>
</reference>
<evidence type="ECO:0000256" key="1">
    <source>
        <dbReference type="ARBA" id="ARBA00000142"/>
    </source>
</evidence>
<dbReference type="EC" id="2.1.1.33" evidence="7"/>
<dbReference type="SUPFAM" id="SSF53335">
    <property type="entry name" value="S-adenosyl-L-methionine-dependent methyltransferases"/>
    <property type="match status" value="1"/>
</dbReference>
<evidence type="ECO:0000256" key="9">
    <source>
        <dbReference type="SAM" id="Phobius"/>
    </source>
</evidence>
<dbReference type="InterPro" id="IPR055361">
    <property type="entry name" value="tRNA_methyltr_TrmB_bact"/>
</dbReference>
<evidence type="ECO:0000313" key="11">
    <source>
        <dbReference type="EMBL" id="TWJ11830.1"/>
    </source>
</evidence>
<dbReference type="InterPro" id="IPR029063">
    <property type="entry name" value="SAM-dependent_MTases_sf"/>
</dbReference>
<feature type="binding site" evidence="7">
    <location>
        <begin position="200"/>
        <end position="203"/>
    </location>
    <ligand>
        <name>substrate</name>
    </ligand>
</feature>
<comment type="function">
    <text evidence="2 7">Catalyzes the formation of N(7)-methylguanine at position 46 (m7G46) in tRNA.</text>
</comment>
<comment type="catalytic activity">
    <reaction evidence="1 7">
        <text>guanosine(46) in tRNA + S-adenosyl-L-methionine = N(7)-methylguanosine(46) in tRNA + S-adenosyl-L-homocysteine</text>
        <dbReference type="Rhea" id="RHEA:42708"/>
        <dbReference type="Rhea" id="RHEA-COMP:10188"/>
        <dbReference type="Rhea" id="RHEA-COMP:10189"/>
        <dbReference type="ChEBI" id="CHEBI:57856"/>
        <dbReference type="ChEBI" id="CHEBI:59789"/>
        <dbReference type="ChEBI" id="CHEBI:74269"/>
        <dbReference type="ChEBI" id="CHEBI:74480"/>
        <dbReference type="EC" id="2.1.1.33"/>
    </reaction>
</comment>
<evidence type="ECO:0000256" key="6">
    <source>
        <dbReference type="ARBA" id="ARBA00022694"/>
    </source>
</evidence>
<dbReference type="CDD" id="cd02440">
    <property type="entry name" value="AdoMet_MTases"/>
    <property type="match status" value="1"/>
</dbReference>
<evidence type="ECO:0000256" key="4">
    <source>
        <dbReference type="ARBA" id="ARBA00022679"/>
    </source>
</evidence>
<evidence type="ECO:0000256" key="8">
    <source>
        <dbReference type="SAM" id="MobiDB-lite"/>
    </source>
</evidence>
<feature type="compositionally biased region" description="Basic and acidic residues" evidence="8">
    <location>
        <begin position="474"/>
        <end position="484"/>
    </location>
</feature>
<evidence type="ECO:0000256" key="3">
    <source>
        <dbReference type="ARBA" id="ARBA00022603"/>
    </source>
</evidence>
<dbReference type="AlphaFoldDB" id="A0A562V1N2"/>
<sequence>MSQDLGERSFYPRRGRVSKRHLDALHRLYPVLGVPAAPLSAGELFGRHADVVVEIGSGMGEATVAMAAADPGRDHIAVEVHPPGVGNLLAMAEETGLRNLRVHDGDAVEFLARHVPPDALAEIRVFFPDPWPKARHHKRRLIRPANVALLRSRLRPGGVLHCATDWPQYAEVMMEVLGGDPQLRNLHDGAAPRPEWRPVTKFEERAVRAGRPVTDLRFTRVPVRHGRLISVASLPGVEAHMKHRPLPFALPAYLVLTLALGGVVWWLLYTGSHEASQVAWYCYGSECSTDDFRGAMPVIGGILAVPLAAAAWPLLRGAAPGVSLLVAAAAVWTGFTDAIRDYGVTEDSVVGWRIAALVVGGLAAVQAVVAFASALRTSGVGNAWRGRRSAAGRVHRYENPHDAKGPAVVSFMDAFETRHDVPVTVRRELVGRPVTVWYDPTSPQDSTRVSVGEPQWSMVGRSRDQVHTRLRELLPVPEDHRPEPASDEEDGATGPVDLAGQLDRLAALHRRGDLTDAEFSAAKRRLLG</sequence>
<gene>
    <name evidence="7" type="primary">trmB</name>
    <name evidence="11" type="ORF">LX16_2567</name>
</gene>
<dbReference type="PANTHER" id="PTHR23417">
    <property type="entry name" value="3-DEOXY-D-MANNO-OCTULOSONIC-ACID TRANSFERASE/TRNA GUANINE-N 7 - -METHYLTRANSFERASE"/>
    <property type="match status" value="1"/>
</dbReference>
<keyword evidence="6 7" id="KW-0819">tRNA processing</keyword>
<accession>A0A562V1N2</accession>
<comment type="caution">
    <text evidence="11">The sequence shown here is derived from an EMBL/GenBank/DDBJ whole genome shotgun (WGS) entry which is preliminary data.</text>
</comment>
<dbReference type="InterPro" id="IPR018649">
    <property type="entry name" value="SHOCT"/>
</dbReference>
<feature type="binding site" evidence="7">
    <location>
        <position position="129"/>
    </location>
    <ligand>
        <name>S-adenosyl-L-methionine</name>
        <dbReference type="ChEBI" id="CHEBI:59789"/>
    </ligand>
</feature>
<feature type="domain" description="SHOCT" evidence="10">
    <location>
        <begin position="501"/>
        <end position="527"/>
    </location>
</feature>
<dbReference type="PROSITE" id="PS51625">
    <property type="entry name" value="SAM_MT_TRMB"/>
    <property type="match status" value="1"/>
</dbReference>
<feature type="region of interest" description="Disordered" evidence="8">
    <location>
        <begin position="474"/>
        <end position="497"/>
    </location>
</feature>
<keyword evidence="4 7" id="KW-0808">Transferase</keyword>